<dbReference type="InterPro" id="IPR052184">
    <property type="entry name" value="SDR_enzymes"/>
</dbReference>
<proteinExistence type="predicted"/>
<dbReference type="InterPro" id="IPR002347">
    <property type="entry name" value="SDR_fam"/>
</dbReference>
<dbReference type="InterPro" id="IPR020904">
    <property type="entry name" value="Sc_DH/Rdtase_CS"/>
</dbReference>
<accession>A0A381UVK4</accession>
<dbReference type="PANTHER" id="PTHR45458:SF1">
    <property type="entry name" value="SHORT CHAIN DEHYDROGENASE"/>
    <property type="match status" value="1"/>
</dbReference>
<dbReference type="InterPro" id="IPR036291">
    <property type="entry name" value="NAD(P)-bd_dom_sf"/>
</dbReference>
<feature type="non-terminal residue" evidence="1">
    <location>
        <position position="1"/>
    </location>
</feature>
<dbReference type="PRINTS" id="PR00081">
    <property type="entry name" value="GDHRDH"/>
</dbReference>
<name>A0A381UVK4_9ZZZZ</name>
<dbReference type="GO" id="GO:0016616">
    <property type="term" value="F:oxidoreductase activity, acting on the CH-OH group of donors, NAD or NADP as acceptor"/>
    <property type="evidence" value="ECO:0007669"/>
    <property type="project" value="TreeGrafter"/>
</dbReference>
<evidence type="ECO:0000313" key="1">
    <source>
        <dbReference type="EMBL" id="SVA32182.1"/>
    </source>
</evidence>
<dbReference type="SUPFAM" id="SSF51735">
    <property type="entry name" value="NAD(P)-binding Rossmann-fold domains"/>
    <property type="match status" value="1"/>
</dbReference>
<dbReference type="Pfam" id="PF00106">
    <property type="entry name" value="adh_short"/>
    <property type="match status" value="1"/>
</dbReference>
<organism evidence="1">
    <name type="scientific">marine metagenome</name>
    <dbReference type="NCBI Taxonomy" id="408172"/>
    <lineage>
        <taxon>unclassified sequences</taxon>
        <taxon>metagenomes</taxon>
        <taxon>ecological metagenomes</taxon>
    </lineage>
</organism>
<reference evidence="1" key="1">
    <citation type="submission" date="2018-05" db="EMBL/GenBank/DDBJ databases">
        <authorList>
            <person name="Lanie J.A."/>
            <person name="Ng W.-L."/>
            <person name="Kazmierczak K.M."/>
            <person name="Andrzejewski T.M."/>
            <person name="Davidsen T.M."/>
            <person name="Wayne K.J."/>
            <person name="Tettelin H."/>
            <person name="Glass J.I."/>
            <person name="Rusch D."/>
            <person name="Podicherti R."/>
            <person name="Tsui H.-C.T."/>
            <person name="Winkler M.E."/>
        </authorList>
    </citation>
    <scope>NUCLEOTIDE SEQUENCE</scope>
</reference>
<dbReference type="EMBL" id="UINC01007236">
    <property type="protein sequence ID" value="SVA32182.1"/>
    <property type="molecule type" value="Genomic_DNA"/>
</dbReference>
<evidence type="ECO:0008006" key="2">
    <source>
        <dbReference type="Google" id="ProtNLM"/>
    </source>
</evidence>
<dbReference type="Gene3D" id="3.40.50.720">
    <property type="entry name" value="NAD(P)-binding Rossmann-like Domain"/>
    <property type="match status" value="1"/>
</dbReference>
<dbReference type="CDD" id="cd05325">
    <property type="entry name" value="carb_red_sniffer_like_SDR_c"/>
    <property type="match status" value="1"/>
</dbReference>
<protein>
    <recommendedName>
        <fullName evidence="2">Short-chain dehydrogenase</fullName>
    </recommendedName>
</protein>
<dbReference type="PANTHER" id="PTHR45458">
    <property type="entry name" value="SHORT-CHAIN DEHYDROGENASE/REDUCTASE SDR"/>
    <property type="match status" value="1"/>
</dbReference>
<dbReference type="AlphaFoldDB" id="A0A381UVK4"/>
<dbReference type="PROSITE" id="PS00061">
    <property type="entry name" value="ADH_SHORT"/>
    <property type="match status" value="1"/>
</dbReference>
<sequence>VLRHKITSLVALLFLFNPQSHSFDNENPTVFITGSNRNIGLEFVKQFSENNWNVIATARKPGEANELQTIAAEHENVVIEQLDVTNYEEIDSLAEKYKDQPIDILLSNAALTPRYKSAFKKIDGVNLEIARSSFEINVLGPLKLIQSFMPNVEKSQGKKIIALSSKQGSFGERLKIPMMYSYSISKAGLNSLLYSLSFESKRKNILVVAISPGMVNTTPGMKIPGAIEIKESVTKMMQVIDDLTMADNGHFIDFEDGRKLAW</sequence>
<gene>
    <name evidence="1" type="ORF">METZ01_LOCUS85036</name>
</gene>